<dbReference type="AlphaFoldDB" id="A0A2K9E596"/>
<feature type="transmembrane region" description="Helical" evidence="1">
    <location>
        <begin position="21"/>
        <end position="44"/>
    </location>
</feature>
<name>A0A2K9E596_9FIRM</name>
<organism evidence="2 4">
    <name type="scientific">Acetivibrio saccincola</name>
    <dbReference type="NCBI Taxonomy" id="1677857"/>
    <lineage>
        <taxon>Bacteria</taxon>
        <taxon>Bacillati</taxon>
        <taxon>Bacillota</taxon>
        <taxon>Clostridia</taxon>
        <taxon>Eubacteriales</taxon>
        <taxon>Oscillospiraceae</taxon>
        <taxon>Acetivibrio</taxon>
    </lineage>
</organism>
<evidence type="ECO:0000313" key="5">
    <source>
        <dbReference type="Proteomes" id="UP000239720"/>
    </source>
</evidence>
<dbReference type="KEGG" id="hsc:HVS_08240"/>
<evidence type="ECO:0000313" key="4">
    <source>
        <dbReference type="Proteomes" id="UP000233534"/>
    </source>
</evidence>
<evidence type="ECO:0000313" key="3">
    <source>
        <dbReference type="EMBL" id="PQQ67468.1"/>
    </source>
</evidence>
<accession>A0A2K9E596</accession>
<dbReference type="EMBL" id="CP025197">
    <property type="protein sequence ID" value="AUG57558.1"/>
    <property type="molecule type" value="Genomic_DNA"/>
</dbReference>
<proteinExistence type="predicted"/>
<evidence type="ECO:0000313" key="2">
    <source>
        <dbReference type="EMBL" id="AUG57558.1"/>
    </source>
</evidence>
<dbReference type="RefSeq" id="WP_101301038.1">
    <property type="nucleotide sequence ID" value="NZ_CP025197.1"/>
</dbReference>
<keyword evidence="1" id="KW-0812">Transmembrane</keyword>
<keyword evidence="1" id="KW-0472">Membrane</keyword>
<dbReference type="EMBL" id="NEMB01000003">
    <property type="protein sequence ID" value="PQQ67468.1"/>
    <property type="molecule type" value="Genomic_DNA"/>
</dbReference>
<dbReference type="Proteomes" id="UP000239720">
    <property type="component" value="Unassembled WGS sequence"/>
</dbReference>
<dbReference type="OrthoDB" id="2087026at2"/>
<keyword evidence="1" id="KW-1133">Transmembrane helix</keyword>
<reference evidence="2 4" key="1">
    <citation type="submission" date="2017-12" db="EMBL/GenBank/DDBJ databases">
        <title>Complete genome sequence of Herbivorax saccincola GGR1, a novel Cellulosome-producing hydrolytic bacterium in a thermophilic biogas plant, established by Illumina and Nanopore MinION sequencing.</title>
        <authorList>
            <person name="Pechtl A."/>
            <person name="Ruckert C."/>
            <person name="Koeck D.E."/>
            <person name="Maus I."/>
            <person name="Winkler A."/>
            <person name="Kalinowski J."/>
            <person name="Puhler A."/>
            <person name="Schwarz W.W."/>
            <person name="Zverlov V.V."/>
            <person name="Schluter A."/>
            <person name="Liebl W."/>
        </authorList>
    </citation>
    <scope>NUCLEOTIDE SEQUENCE [LARGE SCALE GENOMIC DNA]</scope>
    <source>
        <strain evidence="2">GGR1</strain>
        <strain evidence="4">SR1</strain>
    </source>
</reference>
<keyword evidence="4" id="KW-1185">Reference proteome</keyword>
<protein>
    <submittedName>
        <fullName evidence="2">Uncharacterized protein</fullName>
    </submittedName>
</protein>
<gene>
    <name evidence="3" type="ORF">B9R14_12410</name>
    <name evidence="2" type="ORF">HVS_08240</name>
</gene>
<evidence type="ECO:0000256" key="1">
    <source>
        <dbReference type="SAM" id="Phobius"/>
    </source>
</evidence>
<sequence length="165" mass="18837">MKIIIFNAGRKQRKYRNKKIFSVYIFEKFLFFTFVIVFLSLVIVQAAMMNPKLRAVFVSENSLEGNLLKDEEYLYKRGEIFISLKSENTNKKVKVLLNGEKVASFVSNVVKINVKDGDVVEIDSTMAGDAEVEIISASSNIIDRYKGTKVKLDSEIKRLAKIQID</sequence>
<dbReference type="Proteomes" id="UP000233534">
    <property type="component" value="Chromosome"/>
</dbReference>
<reference evidence="3 5" key="2">
    <citation type="journal article" date="2018" name="Syst. Appl. Microbiol.">
        <title>Characterization and high-quality draft genome sequence of Herbivorax saccincola A7, an anaerobic, alkaliphilic, thermophilic, cellulolytic, and xylanolytic bacterium.</title>
        <authorList>
            <person name="Aikawa S."/>
            <person name="Baramee S."/>
            <person name="Sermsathanaswadi J."/>
            <person name="Thianheng P."/>
            <person name="Tachaapaikoon C."/>
            <person name="Shikata A."/>
            <person name="Waeonukul R."/>
            <person name="Pason P."/>
            <person name="Ratanakhanokchai K."/>
            <person name="Kosugi A."/>
        </authorList>
    </citation>
    <scope>NUCLEOTIDE SEQUENCE [LARGE SCALE GENOMIC DNA]</scope>
    <source>
        <strain evidence="3 5">A7</strain>
    </source>
</reference>